<dbReference type="InterPro" id="IPR001715">
    <property type="entry name" value="CH_dom"/>
</dbReference>
<feature type="compositionally biased region" description="Polar residues" evidence="5">
    <location>
        <begin position="462"/>
        <end position="479"/>
    </location>
</feature>
<accession>A0AAD8E4I0</accession>
<evidence type="ECO:0000259" key="7">
    <source>
        <dbReference type="PROSITE" id="PS51840"/>
    </source>
</evidence>
<reference evidence="8" key="1">
    <citation type="journal article" date="2023" name="IScience">
        <title>Live-bearing cockroach genome reveals convergent evolutionary mechanisms linked to viviparity in insects and beyond.</title>
        <authorList>
            <person name="Fouks B."/>
            <person name="Harrison M.C."/>
            <person name="Mikhailova A.A."/>
            <person name="Marchal E."/>
            <person name="English S."/>
            <person name="Carruthers M."/>
            <person name="Jennings E.C."/>
            <person name="Chiamaka E.L."/>
            <person name="Frigard R.A."/>
            <person name="Pippel M."/>
            <person name="Attardo G.M."/>
            <person name="Benoit J.B."/>
            <person name="Bornberg-Bauer E."/>
            <person name="Tobe S.S."/>
        </authorList>
    </citation>
    <scope>NUCLEOTIDE SEQUENCE</scope>
    <source>
        <strain evidence="8">Stay&amp;Tobe</strain>
    </source>
</reference>
<feature type="compositionally biased region" description="Polar residues" evidence="5">
    <location>
        <begin position="440"/>
        <end position="453"/>
    </location>
</feature>
<feature type="compositionally biased region" description="Basic and acidic residues" evidence="5">
    <location>
        <begin position="270"/>
        <end position="279"/>
    </location>
</feature>
<comment type="caution">
    <text evidence="8">The sequence shown here is derived from an EMBL/GenBank/DDBJ whole genome shotgun (WGS) entry which is preliminary data.</text>
</comment>
<dbReference type="SMART" id="SM00033">
    <property type="entry name" value="CH"/>
    <property type="match status" value="1"/>
</dbReference>
<evidence type="ECO:0008006" key="10">
    <source>
        <dbReference type="Google" id="ProtNLM"/>
    </source>
</evidence>
<protein>
    <recommendedName>
        <fullName evidence="10">EH domain-binding protein 1-like</fullName>
    </recommendedName>
</protein>
<feature type="domain" description="Calponin-homology (CH)" evidence="6">
    <location>
        <begin position="280"/>
        <end position="385"/>
    </location>
</feature>
<evidence type="ECO:0000259" key="6">
    <source>
        <dbReference type="PROSITE" id="PS50021"/>
    </source>
</evidence>
<dbReference type="PANTHER" id="PTHR23167:SF46">
    <property type="entry name" value="EPS15 HOMOLOGY DOMAIN CONTAINING PROTEIN-BINDING PROTEIN 1, ISOFORM F"/>
    <property type="match status" value="1"/>
</dbReference>
<dbReference type="Gene3D" id="1.10.418.10">
    <property type="entry name" value="Calponin-like domain"/>
    <property type="match status" value="1"/>
</dbReference>
<evidence type="ECO:0000256" key="5">
    <source>
        <dbReference type="SAM" id="MobiDB-lite"/>
    </source>
</evidence>
<dbReference type="CDD" id="cd21198">
    <property type="entry name" value="CH_EHBP"/>
    <property type="match status" value="1"/>
</dbReference>
<comment type="subcellular location">
    <subcellularLocation>
        <location evidence="1">Endosome</location>
    </subcellularLocation>
</comment>
<sequence length="618" mass="69385">MTSVWKRLQRVNKHAAKFQFTVSYHQVTLETTSKWKPNKLSVVWTRRSRRVTSEALPWEPTMKDPLRGVVVWVVPENKEVSVTLFKDARTQEMEDKEWTFVIEDVSPTGKRRQVATTNINMRKYASVESSQHPLQLTFKPTTKKIVGATMECTLSCVLLREGKATCEHMSQKHQEMLDLTTQIDMLTNSLSGSEFASTPVSVASLSSYQKDEPTPVATEGRTILEDTLEGSGEQVIISPSRESFPKDNEEIDDKSSNVRLTLQPLSLQQDDGKSPRLKETTPGQDLLEWCKEVTRDYQGVKVTNLTTSWRNGMAFCAVIHHFRPDLVEFDSLSAYDVKGNCKKAFDAGEALGIPRVIEPADMDVLTVPDKLAVMTYLYQLRAHFTGHELEVQQIGKTTDESSYMIGRFNTDNDTDVTVQLFGQEIMNLRKRDAIERRQNKGSSANRRSGSADSEGTVESEGSKSSVLTPKVARQNSDSGDNSEKSPTSSKSPVTTTPRPVLMTRRQLTDPFGSDDEDESILPNTEEKKNSNQALTRSQSSQDSESIHSSDTRMSREGSEGYEQGVSPTNEMLTRQQHHILTRHGELRERARQLLEQAKREAAARGNVPHVTAQSPVKK</sequence>
<dbReference type="PROSITE" id="PS51840">
    <property type="entry name" value="C2_NT"/>
    <property type="match status" value="1"/>
</dbReference>
<evidence type="ECO:0000256" key="3">
    <source>
        <dbReference type="ARBA" id="ARBA00022753"/>
    </source>
</evidence>
<dbReference type="Proteomes" id="UP001233999">
    <property type="component" value="Unassembled WGS sequence"/>
</dbReference>
<name>A0AAD8E4I0_DIPPU</name>
<dbReference type="EMBL" id="JASPKZ010009384">
    <property type="protein sequence ID" value="KAJ9576955.1"/>
    <property type="molecule type" value="Genomic_DNA"/>
</dbReference>
<evidence type="ECO:0000313" key="8">
    <source>
        <dbReference type="EMBL" id="KAJ9576955.1"/>
    </source>
</evidence>
<feature type="domain" description="C2 NT-type" evidence="7">
    <location>
        <begin position="8"/>
        <end position="158"/>
    </location>
</feature>
<dbReference type="InterPro" id="IPR050540">
    <property type="entry name" value="F-actin_Monoox_Mical"/>
</dbReference>
<feature type="compositionally biased region" description="Polar residues" evidence="5">
    <location>
        <begin position="565"/>
        <end position="574"/>
    </location>
</feature>
<feature type="compositionally biased region" description="Basic and acidic residues" evidence="5">
    <location>
        <begin position="544"/>
        <end position="558"/>
    </location>
</feature>
<evidence type="ECO:0000256" key="4">
    <source>
        <dbReference type="ARBA" id="ARBA00023054"/>
    </source>
</evidence>
<dbReference type="Pfam" id="PF10358">
    <property type="entry name" value="NT-C2"/>
    <property type="match status" value="1"/>
</dbReference>
<dbReference type="SUPFAM" id="SSF47576">
    <property type="entry name" value="Calponin-homology domain, CH-domain"/>
    <property type="match status" value="1"/>
</dbReference>
<feature type="compositionally biased region" description="Polar residues" evidence="5">
    <location>
        <begin position="257"/>
        <end position="269"/>
    </location>
</feature>
<keyword evidence="3" id="KW-0967">Endosome</keyword>
<dbReference type="AlphaFoldDB" id="A0AAD8E4I0"/>
<dbReference type="InterPro" id="IPR036872">
    <property type="entry name" value="CH_dom_sf"/>
</dbReference>
<gene>
    <name evidence="8" type="ORF">L9F63_006481</name>
</gene>
<keyword evidence="2" id="KW-0597">Phosphoprotein</keyword>
<dbReference type="FunFam" id="1.10.418.10:FF:000023">
    <property type="entry name" value="EH domain-binding protein 1 isoform X1"/>
    <property type="match status" value="1"/>
</dbReference>
<feature type="non-terminal residue" evidence="8">
    <location>
        <position position="1"/>
    </location>
</feature>
<feature type="region of interest" description="Disordered" evidence="5">
    <location>
        <begin position="596"/>
        <end position="618"/>
    </location>
</feature>
<feature type="compositionally biased region" description="Low complexity" evidence="5">
    <location>
        <begin position="484"/>
        <end position="500"/>
    </location>
</feature>
<evidence type="ECO:0000313" key="9">
    <source>
        <dbReference type="Proteomes" id="UP001233999"/>
    </source>
</evidence>
<feature type="region of interest" description="Disordered" evidence="5">
    <location>
        <begin position="432"/>
        <end position="576"/>
    </location>
</feature>
<organism evidence="8 9">
    <name type="scientific">Diploptera punctata</name>
    <name type="common">Pacific beetle cockroach</name>
    <dbReference type="NCBI Taxonomy" id="6984"/>
    <lineage>
        <taxon>Eukaryota</taxon>
        <taxon>Metazoa</taxon>
        <taxon>Ecdysozoa</taxon>
        <taxon>Arthropoda</taxon>
        <taxon>Hexapoda</taxon>
        <taxon>Insecta</taxon>
        <taxon>Pterygota</taxon>
        <taxon>Neoptera</taxon>
        <taxon>Polyneoptera</taxon>
        <taxon>Dictyoptera</taxon>
        <taxon>Blattodea</taxon>
        <taxon>Blaberoidea</taxon>
        <taxon>Blaberidae</taxon>
        <taxon>Diplopterinae</taxon>
        <taxon>Diploptera</taxon>
    </lineage>
</organism>
<dbReference type="PROSITE" id="PS50021">
    <property type="entry name" value="CH"/>
    <property type="match status" value="1"/>
</dbReference>
<feature type="region of interest" description="Disordered" evidence="5">
    <location>
        <begin position="240"/>
        <end position="280"/>
    </location>
</feature>
<dbReference type="InterPro" id="IPR019448">
    <property type="entry name" value="NT-C2"/>
</dbReference>
<evidence type="ECO:0000256" key="1">
    <source>
        <dbReference type="ARBA" id="ARBA00004177"/>
    </source>
</evidence>
<dbReference type="Pfam" id="PF00307">
    <property type="entry name" value="CH"/>
    <property type="match status" value="1"/>
</dbReference>
<keyword evidence="9" id="KW-1185">Reference proteome</keyword>
<feature type="compositionally biased region" description="Basic and acidic residues" evidence="5">
    <location>
        <begin position="243"/>
        <end position="256"/>
    </location>
</feature>
<evidence type="ECO:0000256" key="2">
    <source>
        <dbReference type="ARBA" id="ARBA00022553"/>
    </source>
</evidence>
<dbReference type="PANTHER" id="PTHR23167">
    <property type="entry name" value="CALPONIN HOMOLOGY DOMAIN-CONTAINING PROTEIN DDB_G0272472-RELATED"/>
    <property type="match status" value="1"/>
</dbReference>
<proteinExistence type="predicted"/>
<keyword evidence="4" id="KW-0175">Coiled coil</keyword>
<reference evidence="8" key="2">
    <citation type="submission" date="2023-05" db="EMBL/GenBank/DDBJ databases">
        <authorList>
            <person name="Fouks B."/>
        </authorList>
    </citation>
    <scope>NUCLEOTIDE SEQUENCE</scope>
    <source>
        <strain evidence="8">Stay&amp;Tobe</strain>
        <tissue evidence="8">Testes</tissue>
    </source>
</reference>
<dbReference type="GO" id="GO:0005768">
    <property type="term" value="C:endosome"/>
    <property type="evidence" value="ECO:0007669"/>
    <property type="project" value="UniProtKB-SubCell"/>
</dbReference>